<dbReference type="GO" id="GO:0004674">
    <property type="term" value="F:protein serine/threonine kinase activity"/>
    <property type="evidence" value="ECO:0007669"/>
    <property type="project" value="UniProtKB-KW"/>
</dbReference>
<dbReference type="GO" id="GO:0005524">
    <property type="term" value="F:ATP binding"/>
    <property type="evidence" value="ECO:0007669"/>
    <property type="project" value="UniProtKB-UniRule"/>
</dbReference>
<feature type="compositionally biased region" description="Polar residues" evidence="6">
    <location>
        <begin position="1"/>
        <end position="16"/>
    </location>
</feature>
<dbReference type="PROSITE" id="PS00108">
    <property type="entry name" value="PROTEIN_KINASE_ST"/>
    <property type="match status" value="1"/>
</dbReference>
<feature type="binding site" evidence="4">
    <location>
        <position position="126"/>
    </location>
    <ligand>
        <name>ATP</name>
        <dbReference type="ChEBI" id="CHEBI:30616"/>
    </ligand>
</feature>
<keyword evidence="2 4" id="KW-0547">Nucleotide-binding</keyword>
<keyword evidence="1 5" id="KW-0808">Transferase</keyword>
<feature type="compositionally biased region" description="Polar residues" evidence="6">
    <location>
        <begin position="50"/>
        <end position="62"/>
    </location>
</feature>
<evidence type="ECO:0000256" key="4">
    <source>
        <dbReference type="PROSITE-ProRule" id="PRU10141"/>
    </source>
</evidence>
<dbReference type="PANTHER" id="PTHR44329">
    <property type="entry name" value="SERINE/THREONINE-PROTEIN KINASE TNNI3K-RELATED"/>
    <property type="match status" value="1"/>
</dbReference>
<evidence type="ECO:0000256" key="3">
    <source>
        <dbReference type="ARBA" id="ARBA00022840"/>
    </source>
</evidence>
<evidence type="ECO:0000256" key="6">
    <source>
        <dbReference type="SAM" id="MobiDB-lite"/>
    </source>
</evidence>
<evidence type="ECO:0000256" key="1">
    <source>
        <dbReference type="ARBA" id="ARBA00022527"/>
    </source>
</evidence>
<dbReference type="PROSITE" id="PS50011">
    <property type="entry name" value="PROTEIN_KINASE_DOM"/>
    <property type="match status" value="1"/>
</dbReference>
<feature type="domain" description="Protein kinase" evidence="7">
    <location>
        <begin position="99"/>
        <end position="309"/>
    </location>
</feature>
<dbReference type="InterPro" id="IPR011009">
    <property type="entry name" value="Kinase-like_dom_sf"/>
</dbReference>
<proteinExistence type="inferred from homology"/>
<accession>A0A915CAA7</accession>
<keyword evidence="1 5" id="KW-0723">Serine/threonine-protein kinase</keyword>
<protein>
    <submittedName>
        <fullName evidence="9">Protein kinase domain-containing protein</fullName>
    </submittedName>
</protein>
<evidence type="ECO:0000313" key="9">
    <source>
        <dbReference type="WBParaSite" id="PgR104_g026_t01"/>
    </source>
</evidence>
<dbReference type="InterPro" id="IPR001245">
    <property type="entry name" value="Ser-Thr/Tyr_kinase_cat_dom"/>
</dbReference>
<dbReference type="GO" id="GO:0006950">
    <property type="term" value="P:response to stress"/>
    <property type="evidence" value="ECO:0007669"/>
    <property type="project" value="UniProtKB-ARBA"/>
</dbReference>
<organism evidence="8 9">
    <name type="scientific">Parascaris univalens</name>
    <name type="common">Nematode worm</name>
    <dbReference type="NCBI Taxonomy" id="6257"/>
    <lineage>
        <taxon>Eukaryota</taxon>
        <taxon>Metazoa</taxon>
        <taxon>Ecdysozoa</taxon>
        <taxon>Nematoda</taxon>
        <taxon>Chromadorea</taxon>
        <taxon>Rhabditida</taxon>
        <taxon>Spirurina</taxon>
        <taxon>Ascaridomorpha</taxon>
        <taxon>Ascaridoidea</taxon>
        <taxon>Ascarididae</taxon>
        <taxon>Parascaris</taxon>
    </lineage>
</organism>
<dbReference type="Gene3D" id="3.30.200.20">
    <property type="entry name" value="Phosphorylase Kinase, domain 1"/>
    <property type="match status" value="1"/>
</dbReference>
<dbReference type="Proteomes" id="UP000887569">
    <property type="component" value="Unplaced"/>
</dbReference>
<dbReference type="PRINTS" id="PR00109">
    <property type="entry name" value="TYRKINASE"/>
</dbReference>
<dbReference type="InterPro" id="IPR017441">
    <property type="entry name" value="Protein_kinase_ATP_BS"/>
</dbReference>
<dbReference type="Gene3D" id="1.10.510.10">
    <property type="entry name" value="Transferase(Phosphotransferase) domain 1"/>
    <property type="match status" value="1"/>
</dbReference>
<evidence type="ECO:0000313" key="8">
    <source>
        <dbReference type="Proteomes" id="UP000887569"/>
    </source>
</evidence>
<comment type="similarity">
    <text evidence="5">Belongs to the protein kinase superfamily.</text>
</comment>
<feature type="region of interest" description="Disordered" evidence="6">
    <location>
        <begin position="1"/>
        <end position="21"/>
    </location>
</feature>
<dbReference type="WBParaSite" id="PgR104_g026_t01">
    <property type="protein sequence ID" value="PgR104_g026_t01"/>
    <property type="gene ID" value="PgR104_g026"/>
</dbReference>
<dbReference type="InterPro" id="IPR000719">
    <property type="entry name" value="Prot_kinase_dom"/>
</dbReference>
<evidence type="ECO:0000259" key="7">
    <source>
        <dbReference type="PROSITE" id="PS50011"/>
    </source>
</evidence>
<evidence type="ECO:0000256" key="2">
    <source>
        <dbReference type="ARBA" id="ARBA00022741"/>
    </source>
</evidence>
<feature type="region of interest" description="Disordered" evidence="6">
    <location>
        <begin position="46"/>
        <end position="80"/>
    </location>
</feature>
<dbReference type="Pfam" id="PF00069">
    <property type="entry name" value="Pkinase"/>
    <property type="match status" value="1"/>
</dbReference>
<dbReference type="AlphaFoldDB" id="A0A915CAA7"/>
<name>A0A915CAA7_PARUN</name>
<dbReference type="InterPro" id="IPR051681">
    <property type="entry name" value="Ser/Thr_Kinases-Pseudokinases"/>
</dbReference>
<dbReference type="SMART" id="SM00220">
    <property type="entry name" value="S_TKc"/>
    <property type="match status" value="1"/>
</dbReference>
<reference evidence="9" key="1">
    <citation type="submission" date="2022-11" db="UniProtKB">
        <authorList>
            <consortium name="WormBaseParasite"/>
        </authorList>
    </citation>
    <scope>IDENTIFICATION</scope>
</reference>
<dbReference type="SUPFAM" id="SSF56112">
    <property type="entry name" value="Protein kinase-like (PK-like)"/>
    <property type="match status" value="1"/>
</dbReference>
<keyword evidence="8" id="KW-1185">Reference proteome</keyword>
<sequence length="309" mass="34620">EVNVKSNAQSTSTLKPSISKDEAANLADTSIPSISKDEAANLANQIDDLNFSTAPSTPTNDTKQPESTEEEEHIDTRPLSEINTSVDTTDWTIPVSEVTFTDNVLGGGTFGVIFMGIYQGQAVAIKRLICQDKNARNEIKIIKTLLKLKHKNLLKTLGICLDNRKTNIVYSTIVMEYCRNGNLRTQIDAAKRITKFFFIRWIKEIADAMLYLHDCNIVHRDLKPENVLLDELFDIRVCDFGLCRELEASAAMSYCGTFAYMAPEIIAGQLCSTKVDVWSFGVLFWEILTQSRPYAGVISGRILWEIGRH</sequence>
<keyword evidence="3 4" id="KW-0067">ATP-binding</keyword>
<keyword evidence="1 5" id="KW-0418">Kinase</keyword>
<dbReference type="PROSITE" id="PS00107">
    <property type="entry name" value="PROTEIN_KINASE_ATP"/>
    <property type="match status" value="1"/>
</dbReference>
<dbReference type="InterPro" id="IPR008271">
    <property type="entry name" value="Ser/Thr_kinase_AS"/>
</dbReference>
<evidence type="ECO:0000256" key="5">
    <source>
        <dbReference type="RuleBase" id="RU000304"/>
    </source>
</evidence>